<keyword evidence="2" id="KW-1185">Reference proteome</keyword>
<dbReference type="AlphaFoldDB" id="A0AAV4T0A3"/>
<dbReference type="EMBL" id="BPLR01010497">
    <property type="protein sequence ID" value="GIY39690.1"/>
    <property type="molecule type" value="Genomic_DNA"/>
</dbReference>
<name>A0AAV4T0A3_CAEEX</name>
<organism evidence="1 2">
    <name type="scientific">Caerostris extrusa</name>
    <name type="common">Bark spider</name>
    <name type="synonym">Caerostris bankana</name>
    <dbReference type="NCBI Taxonomy" id="172846"/>
    <lineage>
        <taxon>Eukaryota</taxon>
        <taxon>Metazoa</taxon>
        <taxon>Ecdysozoa</taxon>
        <taxon>Arthropoda</taxon>
        <taxon>Chelicerata</taxon>
        <taxon>Arachnida</taxon>
        <taxon>Araneae</taxon>
        <taxon>Araneomorphae</taxon>
        <taxon>Entelegynae</taxon>
        <taxon>Araneoidea</taxon>
        <taxon>Araneidae</taxon>
        <taxon>Caerostris</taxon>
    </lineage>
</organism>
<protein>
    <submittedName>
        <fullName evidence="1">Uncharacterized protein</fullName>
    </submittedName>
</protein>
<evidence type="ECO:0000313" key="1">
    <source>
        <dbReference type="EMBL" id="GIY39690.1"/>
    </source>
</evidence>
<comment type="caution">
    <text evidence="1">The sequence shown here is derived from an EMBL/GenBank/DDBJ whole genome shotgun (WGS) entry which is preliminary data.</text>
</comment>
<reference evidence="1 2" key="1">
    <citation type="submission" date="2021-06" db="EMBL/GenBank/DDBJ databases">
        <title>Caerostris extrusa draft genome.</title>
        <authorList>
            <person name="Kono N."/>
            <person name="Arakawa K."/>
        </authorList>
    </citation>
    <scope>NUCLEOTIDE SEQUENCE [LARGE SCALE GENOMIC DNA]</scope>
</reference>
<sequence length="87" mass="10072">MSRQTIFHRKLLALCRILYHNSSNSIEANDSPHQLWKTLSGSSFIRELVPFCPCSVYPDPNRVIFMKQWQSSQTDTILPRSLHKDGP</sequence>
<proteinExistence type="predicted"/>
<evidence type="ECO:0000313" key="2">
    <source>
        <dbReference type="Proteomes" id="UP001054945"/>
    </source>
</evidence>
<gene>
    <name evidence="1" type="ORF">CEXT_458331</name>
</gene>
<dbReference type="Proteomes" id="UP001054945">
    <property type="component" value="Unassembled WGS sequence"/>
</dbReference>
<accession>A0AAV4T0A3</accession>